<evidence type="ECO:0000259" key="2">
    <source>
        <dbReference type="Pfam" id="PF04179"/>
    </source>
</evidence>
<evidence type="ECO:0000313" key="4">
    <source>
        <dbReference type="EMBL" id="TEB38143.1"/>
    </source>
</evidence>
<feature type="domain" description="Rit1 N-terminal" evidence="3">
    <location>
        <begin position="11"/>
        <end position="277"/>
    </location>
</feature>
<reference evidence="4 5" key="1">
    <citation type="journal article" date="2019" name="Nat. Ecol. Evol.">
        <title>Megaphylogeny resolves global patterns of mushroom evolution.</title>
        <authorList>
            <person name="Varga T."/>
            <person name="Krizsan K."/>
            <person name="Foldi C."/>
            <person name="Dima B."/>
            <person name="Sanchez-Garcia M."/>
            <person name="Sanchez-Ramirez S."/>
            <person name="Szollosi G.J."/>
            <person name="Szarkandi J.G."/>
            <person name="Papp V."/>
            <person name="Albert L."/>
            <person name="Andreopoulos W."/>
            <person name="Angelini C."/>
            <person name="Antonin V."/>
            <person name="Barry K.W."/>
            <person name="Bougher N.L."/>
            <person name="Buchanan P."/>
            <person name="Buyck B."/>
            <person name="Bense V."/>
            <person name="Catcheside P."/>
            <person name="Chovatia M."/>
            <person name="Cooper J."/>
            <person name="Damon W."/>
            <person name="Desjardin D."/>
            <person name="Finy P."/>
            <person name="Geml J."/>
            <person name="Haridas S."/>
            <person name="Hughes K."/>
            <person name="Justo A."/>
            <person name="Karasinski D."/>
            <person name="Kautmanova I."/>
            <person name="Kiss B."/>
            <person name="Kocsube S."/>
            <person name="Kotiranta H."/>
            <person name="LaButti K.M."/>
            <person name="Lechner B.E."/>
            <person name="Liimatainen K."/>
            <person name="Lipzen A."/>
            <person name="Lukacs Z."/>
            <person name="Mihaltcheva S."/>
            <person name="Morgado L.N."/>
            <person name="Niskanen T."/>
            <person name="Noordeloos M.E."/>
            <person name="Ohm R.A."/>
            <person name="Ortiz-Santana B."/>
            <person name="Ovrebo C."/>
            <person name="Racz N."/>
            <person name="Riley R."/>
            <person name="Savchenko A."/>
            <person name="Shiryaev A."/>
            <person name="Soop K."/>
            <person name="Spirin V."/>
            <person name="Szebenyi C."/>
            <person name="Tomsovsky M."/>
            <person name="Tulloss R.E."/>
            <person name="Uehling J."/>
            <person name="Grigoriev I.V."/>
            <person name="Vagvolgyi C."/>
            <person name="Papp T."/>
            <person name="Martin F.M."/>
            <person name="Miettinen O."/>
            <person name="Hibbett D.S."/>
            <person name="Nagy L.G."/>
        </authorList>
    </citation>
    <scope>NUCLEOTIDE SEQUENCE [LARGE SCALE GENOMIC DNA]</scope>
    <source>
        <strain evidence="4 5">FP101781</strain>
    </source>
</reference>
<dbReference type="Pfam" id="PF17184">
    <property type="entry name" value="Rit1_C"/>
    <property type="match status" value="1"/>
</dbReference>
<accession>A0A4Y7TVF5</accession>
<evidence type="ECO:0000259" key="3">
    <source>
        <dbReference type="Pfam" id="PF17184"/>
    </source>
</evidence>
<dbReference type="GO" id="GO:0043399">
    <property type="term" value="F:tRNA adenosine(64)-2'-O-ribosylphosphate transferase activity"/>
    <property type="evidence" value="ECO:0007669"/>
    <property type="project" value="InterPro"/>
</dbReference>
<dbReference type="GO" id="GO:0019988">
    <property type="term" value="P:charged-tRNA amino acid modification"/>
    <property type="evidence" value="ECO:0007669"/>
    <property type="project" value="InterPro"/>
</dbReference>
<gene>
    <name evidence="4" type="ORF">FA13DRAFT_726364</name>
</gene>
<comment type="caution">
    <text evidence="4">The sequence shown here is derived from an EMBL/GenBank/DDBJ whole genome shotgun (WGS) entry which is preliminary data.</text>
</comment>
<keyword evidence="4" id="KW-0808">Transferase</keyword>
<dbReference type="InterPro" id="IPR033449">
    <property type="entry name" value="Rit1_N"/>
</dbReference>
<dbReference type="GO" id="GO:0005737">
    <property type="term" value="C:cytoplasm"/>
    <property type="evidence" value="ECO:0007669"/>
    <property type="project" value="TreeGrafter"/>
</dbReference>
<dbReference type="OrthoDB" id="45256at2759"/>
<keyword evidence="5" id="KW-1185">Reference proteome</keyword>
<sequence length="475" mass="53192">MAQDLNPFSEIRKESLDVYNRLHSIEEDLDFVNVVHDSYPDLPLIPNLRCGAWYTDPARATNVPAYFKSTDGHFNNWSFNLRRSNLHLLSVIMENSGIILVDSTRSGKRIPDALSKTVPIWCAVINRALRIRYPDINRDEWDDNLYTPPTTVSSQEHSQISMRIYEWALALTNSSFDLPKLPWPLRPFWITPASTSFPKFSIDSDTRRHLPVICVSASKQVHDGTERRTGGFSYIQGSGDDHELWGMGLFPETFWNEREQLLSASRADLPDLIAALASNGSTPSPKYVKAPEGISKISNRISLSKLSELGLEPSLSLPHTAFILIDEAEVTKPTSPANPSTQADSTSPEQKSEPGASLMLEFKILGGKRSQAYFLHDVLPSSLRFIDDKLSHGLDIVIACPSAKDLGVGVALAAISQYFDDHGEYVKGGQDLRLTKQTIRARLEWIIASCPRANPSRTTLKRVNELLLTEEHLRR</sequence>
<evidence type="ECO:0000256" key="1">
    <source>
        <dbReference type="SAM" id="MobiDB-lite"/>
    </source>
</evidence>
<dbReference type="Proteomes" id="UP000298030">
    <property type="component" value="Unassembled WGS sequence"/>
</dbReference>
<evidence type="ECO:0000313" key="5">
    <source>
        <dbReference type="Proteomes" id="UP000298030"/>
    </source>
</evidence>
<organism evidence="4 5">
    <name type="scientific">Coprinellus micaceus</name>
    <name type="common">Glistening ink-cap mushroom</name>
    <name type="synonym">Coprinus micaceus</name>
    <dbReference type="NCBI Taxonomy" id="71717"/>
    <lineage>
        <taxon>Eukaryota</taxon>
        <taxon>Fungi</taxon>
        <taxon>Dikarya</taxon>
        <taxon>Basidiomycota</taxon>
        <taxon>Agaricomycotina</taxon>
        <taxon>Agaricomycetes</taxon>
        <taxon>Agaricomycetidae</taxon>
        <taxon>Agaricales</taxon>
        <taxon>Agaricineae</taxon>
        <taxon>Psathyrellaceae</taxon>
        <taxon>Coprinellus</taxon>
    </lineage>
</organism>
<dbReference type="STRING" id="71717.A0A4Y7TVF5"/>
<name>A0A4Y7TVF5_COPMI</name>
<dbReference type="PIRSF" id="PIRSF007747">
    <property type="entry name" value="Ribosyl_Ptfrase"/>
    <property type="match status" value="1"/>
</dbReference>
<feature type="domain" description="Rit1 DUSP-like" evidence="2">
    <location>
        <begin position="361"/>
        <end position="467"/>
    </location>
</feature>
<proteinExistence type="predicted"/>
<dbReference type="InterPro" id="IPR033421">
    <property type="entry name" value="Rit1_DUSP-like"/>
</dbReference>
<dbReference type="PANTHER" id="PTHR31811:SF0">
    <property type="entry name" value="TRNA A64-2'-O-RIBOSYLPHOSPHATE TRANSFERASE"/>
    <property type="match status" value="1"/>
</dbReference>
<feature type="compositionally biased region" description="Polar residues" evidence="1">
    <location>
        <begin position="332"/>
        <end position="349"/>
    </location>
</feature>
<dbReference type="EMBL" id="QPFP01000003">
    <property type="protein sequence ID" value="TEB38143.1"/>
    <property type="molecule type" value="Genomic_DNA"/>
</dbReference>
<feature type="region of interest" description="Disordered" evidence="1">
    <location>
        <begin position="332"/>
        <end position="354"/>
    </location>
</feature>
<dbReference type="InterPro" id="IPR007306">
    <property type="entry name" value="Rit1"/>
</dbReference>
<protein>
    <submittedName>
        <fullName evidence="4">Initiator tRNA phosphoribosyl transferase</fullName>
    </submittedName>
</protein>
<dbReference type="Pfam" id="PF04179">
    <property type="entry name" value="Init_tRNA_PT"/>
    <property type="match status" value="1"/>
</dbReference>
<dbReference type="PANTHER" id="PTHR31811">
    <property type="entry name" value="TRNA A64-2'-O-RIBOSYLPHOSPHATE TRANSFERASE"/>
    <property type="match status" value="1"/>
</dbReference>
<dbReference type="AlphaFoldDB" id="A0A4Y7TVF5"/>